<name>A0ABS6AUX6_9NOCA</name>
<evidence type="ECO:0008006" key="3">
    <source>
        <dbReference type="Google" id="ProtNLM"/>
    </source>
</evidence>
<dbReference type="SUPFAM" id="SSF140453">
    <property type="entry name" value="EsxAB dimer-like"/>
    <property type="match status" value="1"/>
</dbReference>
<reference evidence="1 2" key="1">
    <citation type="submission" date="2021-06" db="EMBL/GenBank/DDBJ databases">
        <title>Actinomycetes sequencing.</title>
        <authorList>
            <person name="Shan Q."/>
        </authorList>
    </citation>
    <scope>NUCLEOTIDE SEQUENCE [LARGE SCALE GENOMIC DNA]</scope>
    <source>
        <strain evidence="1 2">NEAU-G5</strain>
    </source>
</reference>
<comment type="caution">
    <text evidence="1">The sequence shown here is derived from an EMBL/GenBank/DDBJ whole genome shotgun (WGS) entry which is preliminary data.</text>
</comment>
<evidence type="ECO:0000313" key="2">
    <source>
        <dbReference type="Proteomes" id="UP000733379"/>
    </source>
</evidence>
<evidence type="ECO:0000313" key="1">
    <source>
        <dbReference type="EMBL" id="MBU3061365.1"/>
    </source>
</evidence>
<organism evidence="1 2">
    <name type="scientific">Nocardia albiluteola</name>
    <dbReference type="NCBI Taxonomy" id="2842303"/>
    <lineage>
        <taxon>Bacteria</taxon>
        <taxon>Bacillati</taxon>
        <taxon>Actinomycetota</taxon>
        <taxon>Actinomycetes</taxon>
        <taxon>Mycobacteriales</taxon>
        <taxon>Nocardiaceae</taxon>
        <taxon>Nocardia</taxon>
    </lineage>
</organism>
<dbReference type="Gene3D" id="1.10.287.1060">
    <property type="entry name" value="ESAT-6-like"/>
    <property type="match status" value="1"/>
</dbReference>
<dbReference type="Proteomes" id="UP000733379">
    <property type="component" value="Unassembled WGS sequence"/>
</dbReference>
<sequence>MNVDITALSNFAKALTDEAGAIGKLNPGLDQAVGALPGTDWETTCTATKTSVDNALHRISDRVTNLANSVEQAGKALTMTDQQFADDLSKIGMHA</sequence>
<accession>A0ABS6AUX6</accession>
<gene>
    <name evidence="1" type="ORF">KO481_07495</name>
</gene>
<dbReference type="RefSeq" id="WP_215916255.1">
    <property type="nucleotide sequence ID" value="NZ_JAHKNI010000002.1"/>
</dbReference>
<protein>
    <recommendedName>
        <fullName evidence="3">ESX-1 secretion-associated protein</fullName>
    </recommendedName>
</protein>
<proteinExistence type="predicted"/>
<dbReference type="InterPro" id="IPR036689">
    <property type="entry name" value="ESAT-6-like_sf"/>
</dbReference>
<dbReference type="EMBL" id="JAHKNI010000002">
    <property type="protein sequence ID" value="MBU3061365.1"/>
    <property type="molecule type" value="Genomic_DNA"/>
</dbReference>
<keyword evidence="2" id="KW-1185">Reference proteome</keyword>